<dbReference type="PANTHER" id="PTHR42899">
    <property type="entry name" value="SPERMATOGENESIS-ASSOCIATED PROTEIN 20"/>
    <property type="match status" value="1"/>
</dbReference>
<organism evidence="2 3">
    <name type="scientific">Rubrobacter marinus</name>
    <dbReference type="NCBI Taxonomy" id="2653852"/>
    <lineage>
        <taxon>Bacteria</taxon>
        <taxon>Bacillati</taxon>
        <taxon>Actinomycetota</taxon>
        <taxon>Rubrobacteria</taxon>
        <taxon>Rubrobacterales</taxon>
        <taxon>Rubrobacteraceae</taxon>
        <taxon>Rubrobacter</taxon>
    </lineage>
</organism>
<name>A0A6G8Q141_9ACTN</name>
<dbReference type="InterPro" id="IPR004879">
    <property type="entry name" value="Ssp411-like_TRX"/>
</dbReference>
<dbReference type="InterPro" id="IPR012341">
    <property type="entry name" value="6hp_glycosidase-like_sf"/>
</dbReference>
<evidence type="ECO:0000313" key="2">
    <source>
        <dbReference type="EMBL" id="QIN80165.1"/>
    </source>
</evidence>
<dbReference type="AlphaFoldDB" id="A0A6G8Q141"/>
<gene>
    <name evidence="2" type="ORF">GBA65_18445</name>
</gene>
<dbReference type="GO" id="GO:0005975">
    <property type="term" value="P:carbohydrate metabolic process"/>
    <property type="evidence" value="ECO:0007669"/>
    <property type="project" value="InterPro"/>
</dbReference>
<dbReference type="InterPro" id="IPR008928">
    <property type="entry name" value="6-hairpin_glycosidase_sf"/>
</dbReference>
<dbReference type="InterPro" id="IPR036249">
    <property type="entry name" value="Thioredoxin-like_sf"/>
</dbReference>
<dbReference type="KEGG" id="rmar:GBA65_18445"/>
<proteinExistence type="predicted"/>
<dbReference type="Gene3D" id="3.40.30.10">
    <property type="entry name" value="Glutaredoxin"/>
    <property type="match status" value="1"/>
</dbReference>
<feature type="domain" description="Spermatogenesis-associated protein 20-like TRX" evidence="1">
    <location>
        <begin position="3"/>
        <end position="163"/>
    </location>
</feature>
<dbReference type="Pfam" id="PF03190">
    <property type="entry name" value="Thioredox_DsbH"/>
    <property type="match status" value="1"/>
</dbReference>
<dbReference type="Proteomes" id="UP000502706">
    <property type="component" value="Chromosome"/>
</dbReference>
<dbReference type="SUPFAM" id="SSF52833">
    <property type="entry name" value="Thioredoxin-like"/>
    <property type="match status" value="1"/>
</dbReference>
<dbReference type="PANTHER" id="PTHR42899:SF1">
    <property type="entry name" value="SPERMATOGENESIS-ASSOCIATED PROTEIN 20"/>
    <property type="match status" value="1"/>
</dbReference>
<dbReference type="CDD" id="cd02955">
    <property type="entry name" value="SSP411"/>
    <property type="match status" value="1"/>
</dbReference>
<accession>A0A6G8Q141</accession>
<dbReference type="EMBL" id="CP045121">
    <property type="protein sequence ID" value="QIN80165.1"/>
    <property type="molecule type" value="Genomic_DNA"/>
</dbReference>
<dbReference type="Gene3D" id="1.50.10.10">
    <property type="match status" value="1"/>
</dbReference>
<dbReference type="SUPFAM" id="SSF48208">
    <property type="entry name" value="Six-hairpin glycosidases"/>
    <property type="match status" value="1"/>
</dbReference>
<evidence type="ECO:0000259" key="1">
    <source>
        <dbReference type="Pfam" id="PF03190"/>
    </source>
</evidence>
<sequence length="684" mass="75733">MANRLAEETSPYLLQHKDNPVDWYPWGEEAFEKARAEDKPVLLSVGYSACHWCHVMERESFENEETARLMNEGFVNIKVDREERPDVDSIYMAATQAMTRHGGWPMTVFMTPDGAPFYAGTYFPPVPSRGMPAFGQVLQSLSDAYTNRRDEVLKSAEGVREYLQAANNASIPRTGLSEGLLDDAANALLGQLDDRFGGFGGAPKFPQAMNLEVLLRHHARTGDRAALSGLELTLRSMANGGIYDGLGGGFARYSVDEYWLVPHFEKMLYDNALLARLYLEAYEATGDAFYRRVATETLDYLLRDMTGPEGGFYSAEDADSEGEEGKFYVWTPAEIEAALDPEEARLALRYWDVTEGGNFEGKNILNVARPPEVVAREFGLSIEELAGSIQGIRAKLYEVREGRVRPGRDDKVLAAWNGLALRAFALAARVLPEREDYLEAARNNAAFLIGRMKEDGRLHRSFKDGRARFNGYLEDYACVADGLVSLYEATFERRWIEEARALADAMLELFWDADRGAFYDTPSDHEELVTRPRDVYDSAAPSGNSVAVEVLLRLSIVLEREDYRERAGAVLEDLSGGMAQIPGAFGRLLSALDLYLSQPYEVAIVGEPGAPETRALAEAAFSGYRPNKVVVGAPEGDEAAVALIPLLAERPTRGGKATAYVCVNHACQMPTTDPEEVKRQLGVS</sequence>
<keyword evidence="3" id="KW-1185">Reference proteome</keyword>
<evidence type="ECO:0000313" key="3">
    <source>
        <dbReference type="Proteomes" id="UP000502706"/>
    </source>
</evidence>
<protein>
    <submittedName>
        <fullName evidence="2">DUF255 domain-containing protein</fullName>
    </submittedName>
</protein>
<reference evidence="2 3" key="1">
    <citation type="submission" date="2019-10" db="EMBL/GenBank/DDBJ databases">
        <title>Rubrobacter sp nov SCSIO 52915 isolated from a deep-sea sediment in the South China Sea.</title>
        <authorList>
            <person name="Chen R.W."/>
        </authorList>
    </citation>
    <scope>NUCLEOTIDE SEQUENCE [LARGE SCALE GENOMIC DNA]</scope>
    <source>
        <strain evidence="2 3">SCSIO 52915</strain>
    </source>
</reference>
<dbReference type="PIRSF" id="PIRSF006402">
    <property type="entry name" value="UCP006402_thioredoxin"/>
    <property type="match status" value="1"/>
</dbReference>
<dbReference type="InterPro" id="IPR024705">
    <property type="entry name" value="Ssp411"/>
</dbReference>